<reference evidence="1 2" key="1">
    <citation type="journal article" date="2019" name="Sci. Rep.">
        <title>Orb-weaving spider Araneus ventricosus genome elucidates the spidroin gene catalogue.</title>
        <authorList>
            <person name="Kono N."/>
            <person name="Nakamura H."/>
            <person name="Ohtoshi R."/>
            <person name="Moran D.A.P."/>
            <person name="Shinohara A."/>
            <person name="Yoshida Y."/>
            <person name="Fujiwara M."/>
            <person name="Mori M."/>
            <person name="Tomita M."/>
            <person name="Arakawa K."/>
        </authorList>
    </citation>
    <scope>NUCLEOTIDE SEQUENCE [LARGE SCALE GENOMIC DNA]</scope>
</reference>
<accession>A0A4Y2ADM3</accession>
<dbReference type="AlphaFoldDB" id="A0A4Y2ADM3"/>
<dbReference type="Proteomes" id="UP000499080">
    <property type="component" value="Unassembled WGS sequence"/>
</dbReference>
<proteinExistence type="predicted"/>
<keyword evidence="2" id="KW-1185">Reference proteome</keyword>
<protein>
    <submittedName>
        <fullName evidence="1">Uncharacterized protein</fullName>
    </submittedName>
</protein>
<sequence>MDTLVTYSVTAVESGISDFLRRVKTSEIRSKDDKPTHCGNPTKITLVLSTAAWNDNGVACHAAFIRQQIDTGRRSASLVTSKNPPLEFESTPRFLLRLLFLLYPRPYNFICTQEKAIKQLS</sequence>
<evidence type="ECO:0000313" key="2">
    <source>
        <dbReference type="Proteomes" id="UP000499080"/>
    </source>
</evidence>
<name>A0A4Y2ADM3_ARAVE</name>
<dbReference type="EMBL" id="BGPR01000011">
    <property type="protein sequence ID" value="GBL77074.1"/>
    <property type="molecule type" value="Genomic_DNA"/>
</dbReference>
<gene>
    <name evidence="1" type="ORF">AVEN_12720_1</name>
</gene>
<organism evidence="1 2">
    <name type="scientific">Araneus ventricosus</name>
    <name type="common">Orbweaver spider</name>
    <name type="synonym">Epeira ventricosa</name>
    <dbReference type="NCBI Taxonomy" id="182803"/>
    <lineage>
        <taxon>Eukaryota</taxon>
        <taxon>Metazoa</taxon>
        <taxon>Ecdysozoa</taxon>
        <taxon>Arthropoda</taxon>
        <taxon>Chelicerata</taxon>
        <taxon>Arachnida</taxon>
        <taxon>Araneae</taxon>
        <taxon>Araneomorphae</taxon>
        <taxon>Entelegynae</taxon>
        <taxon>Araneoidea</taxon>
        <taxon>Araneidae</taxon>
        <taxon>Araneus</taxon>
    </lineage>
</organism>
<comment type="caution">
    <text evidence="1">The sequence shown here is derived from an EMBL/GenBank/DDBJ whole genome shotgun (WGS) entry which is preliminary data.</text>
</comment>
<evidence type="ECO:0000313" key="1">
    <source>
        <dbReference type="EMBL" id="GBL77074.1"/>
    </source>
</evidence>